<dbReference type="Proteomes" id="UP000003121">
    <property type="component" value="Chromosome"/>
</dbReference>
<dbReference type="EMBL" id="CP003264">
    <property type="protein sequence ID" value="AFN35220.1"/>
    <property type="molecule type" value="Genomic_DNA"/>
</dbReference>
<evidence type="ECO:0008006" key="3">
    <source>
        <dbReference type="Google" id="ProtNLM"/>
    </source>
</evidence>
<gene>
    <name evidence="1" type="ORF">KUI_0118</name>
</gene>
<protein>
    <recommendedName>
        <fullName evidence="3">Tox-PAAR-like domain-containing protein</fullName>
    </recommendedName>
</protein>
<sequence>MFANCQLGGMDLGFPDVCKTPVPPVPYPNIALGPTTIPVCFNTLLMCTPRHNLMSFRPITQGDTPGVGLGLVSQTVMAQQRHVTGSFTFVVKGAPHTRVTSMGPANLINCPLSYRTVPSQFKEILLCP</sequence>
<dbReference type="RefSeq" id="WP_014840040.1">
    <property type="nucleotide sequence ID" value="NC_018108.1"/>
</dbReference>
<organism evidence="1 2">
    <name type="scientific">Taylorella equigenitalis ATCC 35865</name>
    <dbReference type="NCBI Taxonomy" id="743973"/>
    <lineage>
        <taxon>Bacteria</taxon>
        <taxon>Pseudomonadati</taxon>
        <taxon>Pseudomonadota</taxon>
        <taxon>Betaproteobacteria</taxon>
        <taxon>Burkholderiales</taxon>
        <taxon>Alcaligenaceae</taxon>
        <taxon>Taylorella</taxon>
    </lineage>
</organism>
<evidence type="ECO:0000313" key="1">
    <source>
        <dbReference type="EMBL" id="AFN35220.1"/>
    </source>
</evidence>
<reference evidence="1 2" key="1">
    <citation type="journal article" date="2012" name="Vet. Microbiol.">
        <title>Comparative genomic analyses of the Taylorellae.</title>
        <authorList>
            <person name="Hauser H."/>
            <person name="Richter D.C."/>
            <person name="van Tonder A."/>
            <person name="Clark L."/>
            <person name="Preston A."/>
        </authorList>
    </citation>
    <scope>NUCLEOTIDE SEQUENCE [LARGE SCALE GENOMIC DNA]</scope>
    <source>
        <strain evidence="1 2">ATCC 35865</strain>
    </source>
</reference>
<dbReference type="Pfam" id="PF13665">
    <property type="entry name" value="Tox-PAAR-like"/>
    <property type="match status" value="1"/>
</dbReference>
<keyword evidence="2" id="KW-1185">Reference proteome</keyword>
<proteinExistence type="predicted"/>
<evidence type="ECO:0000313" key="2">
    <source>
        <dbReference type="Proteomes" id="UP000003121"/>
    </source>
</evidence>
<accession>A0ABM5N8G6</accession>
<name>A0ABM5N8G6_9BURK</name>